<evidence type="ECO:0000313" key="3">
    <source>
        <dbReference type="Proteomes" id="UP001183176"/>
    </source>
</evidence>
<organism evidence="2 3">
    <name type="scientific">Jatrophihabitans lederbergiae</name>
    <dbReference type="NCBI Taxonomy" id="3075547"/>
    <lineage>
        <taxon>Bacteria</taxon>
        <taxon>Bacillati</taxon>
        <taxon>Actinomycetota</taxon>
        <taxon>Actinomycetes</taxon>
        <taxon>Jatrophihabitantales</taxon>
        <taxon>Jatrophihabitantaceae</taxon>
        <taxon>Jatrophihabitans</taxon>
    </lineage>
</organism>
<proteinExistence type="predicted"/>
<keyword evidence="1" id="KW-0812">Transmembrane</keyword>
<gene>
    <name evidence="2" type="ORF">RM423_21930</name>
</gene>
<feature type="transmembrane region" description="Helical" evidence="1">
    <location>
        <begin position="21"/>
        <end position="46"/>
    </location>
</feature>
<protein>
    <recommendedName>
        <fullName evidence="4">Pilus assembly protein</fullName>
    </recommendedName>
</protein>
<reference evidence="3" key="1">
    <citation type="submission" date="2023-07" db="EMBL/GenBank/DDBJ databases">
        <title>30 novel species of actinomycetes from the DSMZ collection.</title>
        <authorList>
            <person name="Nouioui I."/>
        </authorList>
    </citation>
    <scope>NUCLEOTIDE SEQUENCE [LARGE SCALE GENOMIC DNA]</scope>
    <source>
        <strain evidence="3">DSM 44399</strain>
    </source>
</reference>
<dbReference type="EMBL" id="JAVREH010000065">
    <property type="protein sequence ID" value="MDT0264038.1"/>
    <property type="molecule type" value="Genomic_DNA"/>
</dbReference>
<evidence type="ECO:0000313" key="2">
    <source>
        <dbReference type="EMBL" id="MDT0264038.1"/>
    </source>
</evidence>
<keyword evidence="1" id="KW-0472">Membrane</keyword>
<dbReference type="RefSeq" id="WP_311425181.1">
    <property type="nucleotide sequence ID" value="NZ_JAVREH010000065.1"/>
</dbReference>
<sequence length="157" mass="16763">MMNWLIDRWAVLHHERQRGSVIVEFIFVALLVLVPLVYLVIAIAVVQRSRLATTNAARDVGRALATSDTGSQADAAFRIALASQGIPASGAELRYVGAGDDCQDAASVVPQLAPGSEFTVCVLRSQRLPAVPAILSGRGVTTIGRYVVHVDDFRPVG</sequence>
<dbReference type="Proteomes" id="UP001183176">
    <property type="component" value="Unassembled WGS sequence"/>
</dbReference>
<comment type="caution">
    <text evidence="2">The sequence shown here is derived from an EMBL/GenBank/DDBJ whole genome shotgun (WGS) entry which is preliminary data.</text>
</comment>
<evidence type="ECO:0008006" key="4">
    <source>
        <dbReference type="Google" id="ProtNLM"/>
    </source>
</evidence>
<accession>A0ABU2JIG0</accession>
<evidence type="ECO:0000256" key="1">
    <source>
        <dbReference type="SAM" id="Phobius"/>
    </source>
</evidence>
<keyword evidence="1" id="KW-1133">Transmembrane helix</keyword>
<keyword evidence="3" id="KW-1185">Reference proteome</keyword>
<name>A0ABU2JIG0_9ACTN</name>